<keyword evidence="2" id="KW-1003">Cell membrane</keyword>
<feature type="domain" description="G-protein coupled receptors family 1 profile" evidence="16">
    <location>
        <begin position="8"/>
        <end position="270"/>
    </location>
</feature>
<comment type="function">
    <text evidence="11">Receptor for prostaglandin E2 (PGE2). The activity of this receptor is mediated by G(s) proteins that stimulate adenylate cyclase. The subsequent raise in intracellular cAMP is responsible for the relaxing effect of this receptor on smooth muscle.</text>
</comment>
<feature type="transmembrane region" description="Helical" evidence="15">
    <location>
        <begin position="28"/>
        <end position="53"/>
    </location>
</feature>
<proteinExistence type="inferred from homology"/>
<evidence type="ECO:0000256" key="1">
    <source>
        <dbReference type="ARBA" id="ARBA00004651"/>
    </source>
</evidence>
<evidence type="ECO:0000256" key="3">
    <source>
        <dbReference type="ARBA" id="ARBA00022692"/>
    </source>
</evidence>
<dbReference type="PRINTS" id="PR00856">
    <property type="entry name" value="PRSTNOIDIPR"/>
</dbReference>
<dbReference type="InterPro" id="IPR017452">
    <property type="entry name" value="GPCR_Rhodpsn_7TM"/>
</dbReference>
<evidence type="ECO:0000256" key="7">
    <source>
        <dbReference type="ARBA" id="ARBA00023157"/>
    </source>
</evidence>
<dbReference type="PANTHER" id="PTHR11866">
    <property type="entry name" value="G-PROTEIN COUPLED RECEPTOR FAMILY 1 MEMBER"/>
    <property type="match status" value="1"/>
</dbReference>
<dbReference type="HOGENOM" id="CLU_045991_0_1_1"/>
<dbReference type="EMBL" id="AFYH01002969">
    <property type="status" value="NOT_ANNOTATED_CDS"/>
    <property type="molecule type" value="Genomic_DNA"/>
</dbReference>
<dbReference type="SUPFAM" id="SSF81321">
    <property type="entry name" value="Family A G protein-coupled receptor-like"/>
    <property type="match status" value="1"/>
</dbReference>
<dbReference type="OMA" id="VTKKWAY"/>
<evidence type="ECO:0000256" key="4">
    <source>
        <dbReference type="ARBA" id="ARBA00022989"/>
    </source>
</evidence>
<dbReference type="FunFam" id="1.20.1070.10:FF:000212">
    <property type="entry name" value="Prostaglandin E2 receptor EP2 subtype"/>
    <property type="match status" value="1"/>
</dbReference>
<dbReference type="Bgee" id="ENSLACG00000022651">
    <property type="expression patterns" value="Expressed in pectoral fin and 1 other cell type or tissue"/>
</dbReference>
<dbReference type="GO" id="GO:0007204">
    <property type="term" value="P:positive regulation of cytosolic calcium ion concentration"/>
    <property type="evidence" value="ECO:0007669"/>
    <property type="project" value="TreeGrafter"/>
</dbReference>
<feature type="transmembrane region" description="Helical" evidence="15">
    <location>
        <begin position="214"/>
        <end position="236"/>
    </location>
</feature>
<name>M3XHW7_LATCH</name>
<keyword evidence="3 14" id="KW-0812">Transmembrane</keyword>
<evidence type="ECO:0000256" key="13">
    <source>
        <dbReference type="ARBA" id="ARBA00080542"/>
    </source>
</evidence>
<comment type="similarity">
    <text evidence="14">Belongs to the G-protein coupled receptor 1 family.</text>
</comment>
<dbReference type="PRINTS" id="PR00237">
    <property type="entry name" value="GPCRRHODOPSN"/>
</dbReference>
<keyword evidence="5 14" id="KW-0297">G-protein coupled receptor</keyword>
<evidence type="ECO:0000256" key="6">
    <source>
        <dbReference type="ARBA" id="ARBA00023136"/>
    </source>
</evidence>
<keyword evidence="4 15" id="KW-1133">Transmembrane helix</keyword>
<dbReference type="GO" id="GO:0004957">
    <property type="term" value="F:prostaglandin E receptor activity"/>
    <property type="evidence" value="ECO:0007669"/>
    <property type="project" value="TreeGrafter"/>
</dbReference>
<dbReference type="InterPro" id="IPR008365">
    <property type="entry name" value="Prostanoid_rcpt"/>
</dbReference>
<sequence>MFSAGVLGNLIALVLLERRRRERHRGVSLFHVLVTGLVLTDLLGTCLVSPVVLTSYAQNRSLLAMSEGGRMCSYFAFVMSFLGLASMLLLFAMALERYLAIGHPYFYGRRIGKRCSLVTFPLIYIFCTVFCLLPAIKQGYYVQYCPGTWCFINMKKSVYSSMYAMSMLVLLVSILICNFFVIAHLLQMHRRQRTRNGSSFGQERSKRIIMSEEVDHLILLILMTIIFVICSAPFTIRACIGTFSPDEKYKADLLALRFLSFNPIIDPWVFTIF</sequence>
<reference evidence="17" key="3">
    <citation type="submission" date="2025-09" db="UniProtKB">
        <authorList>
            <consortium name="Ensembl"/>
        </authorList>
    </citation>
    <scope>IDENTIFICATION</scope>
</reference>
<accession>M3XHW7</accession>
<keyword evidence="9" id="KW-0325">Glycoprotein</keyword>
<keyword evidence="8 14" id="KW-0675">Receptor</keyword>
<evidence type="ECO:0000259" key="16">
    <source>
        <dbReference type="PROSITE" id="PS50262"/>
    </source>
</evidence>
<dbReference type="GO" id="GO:0006954">
    <property type="term" value="P:inflammatory response"/>
    <property type="evidence" value="ECO:0007669"/>
    <property type="project" value="TreeGrafter"/>
</dbReference>
<dbReference type="Proteomes" id="UP000008672">
    <property type="component" value="Unassembled WGS sequence"/>
</dbReference>
<dbReference type="STRING" id="7897.ENSLACP00000022323"/>
<dbReference type="PANTHER" id="PTHR11866:SF8">
    <property type="entry name" value="PROSTAGLANDIN E2 RECEPTOR EP2 SUBTYPE"/>
    <property type="match status" value="1"/>
</dbReference>
<dbReference type="GO" id="GO:0071380">
    <property type="term" value="P:cellular response to prostaglandin E stimulus"/>
    <property type="evidence" value="ECO:0007669"/>
    <property type="project" value="TreeGrafter"/>
</dbReference>
<evidence type="ECO:0000256" key="10">
    <source>
        <dbReference type="ARBA" id="ARBA00023224"/>
    </source>
</evidence>
<feature type="transmembrane region" description="Helical" evidence="15">
    <location>
        <begin position="115"/>
        <end position="136"/>
    </location>
</feature>
<keyword evidence="7" id="KW-1015">Disulfide bond</keyword>
<evidence type="ECO:0000313" key="17">
    <source>
        <dbReference type="Ensembl" id="ENSLACP00000022323.1"/>
    </source>
</evidence>
<dbReference type="InterPro" id="IPR000370">
    <property type="entry name" value="Prostglndn_IP_rcpt"/>
</dbReference>
<organism evidence="17 18">
    <name type="scientific">Latimeria chalumnae</name>
    <name type="common">Coelacanth</name>
    <dbReference type="NCBI Taxonomy" id="7897"/>
    <lineage>
        <taxon>Eukaryota</taxon>
        <taxon>Metazoa</taxon>
        <taxon>Chordata</taxon>
        <taxon>Craniata</taxon>
        <taxon>Vertebrata</taxon>
        <taxon>Euteleostomi</taxon>
        <taxon>Coelacanthiformes</taxon>
        <taxon>Coelacanthidae</taxon>
        <taxon>Latimeria</taxon>
    </lineage>
</organism>
<dbReference type="GO" id="GO:0007189">
    <property type="term" value="P:adenylate cyclase-activating G protein-coupled receptor signaling pathway"/>
    <property type="evidence" value="ECO:0007669"/>
    <property type="project" value="TreeGrafter"/>
</dbReference>
<evidence type="ECO:0000256" key="12">
    <source>
        <dbReference type="ARBA" id="ARBA00067998"/>
    </source>
</evidence>
<dbReference type="PROSITE" id="PS00237">
    <property type="entry name" value="G_PROTEIN_RECEP_F1_1"/>
    <property type="match status" value="1"/>
</dbReference>
<dbReference type="InParanoid" id="M3XHW7"/>
<keyword evidence="10 14" id="KW-0807">Transducer</keyword>
<evidence type="ECO:0000256" key="8">
    <source>
        <dbReference type="ARBA" id="ARBA00023170"/>
    </source>
</evidence>
<gene>
    <name evidence="17" type="primary">PTGER2</name>
</gene>
<evidence type="ECO:0000256" key="2">
    <source>
        <dbReference type="ARBA" id="ARBA00022475"/>
    </source>
</evidence>
<dbReference type="GeneTree" id="ENSGT01050000244902"/>
<dbReference type="PRINTS" id="PR01788">
    <property type="entry name" value="PROSTANOIDR"/>
</dbReference>
<dbReference type="Gene3D" id="1.20.1070.10">
    <property type="entry name" value="Rhodopsin 7-helix transmembrane proteins"/>
    <property type="match status" value="1"/>
</dbReference>
<dbReference type="PROSITE" id="PS50262">
    <property type="entry name" value="G_PROTEIN_RECEP_F1_2"/>
    <property type="match status" value="1"/>
</dbReference>
<dbReference type="AlphaFoldDB" id="M3XHW7"/>
<evidence type="ECO:0000256" key="5">
    <source>
        <dbReference type="ARBA" id="ARBA00023040"/>
    </source>
</evidence>
<dbReference type="FunCoup" id="M3XHW7">
    <property type="interactions" value="958"/>
</dbReference>
<comment type="subcellular location">
    <subcellularLocation>
        <location evidence="1">Cell membrane</location>
        <topology evidence="1">Multi-pass membrane protein</topology>
    </subcellularLocation>
</comment>
<evidence type="ECO:0000256" key="11">
    <source>
        <dbReference type="ARBA" id="ARBA00055790"/>
    </source>
</evidence>
<dbReference type="InterPro" id="IPR000276">
    <property type="entry name" value="GPCR_Rhodpsn"/>
</dbReference>
<evidence type="ECO:0000256" key="14">
    <source>
        <dbReference type="RuleBase" id="RU000688"/>
    </source>
</evidence>
<keyword evidence="18" id="KW-1185">Reference proteome</keyword>
<evidence type="ECO:0000313" key="18">
    <source>
        <dbReference type="Proteomes" id="UP000008672"/>
    </source>
</evidence>
<dbReference type="GO" id="GO:0005886">
    <property type="term" value="C:plasma membrane"/>
    <property type="evidence" value="ECO:0007669"/>
    <property type="project" value="UniProtKB-SubCell"/>
</dbReference>
<dbReference type="EMBL" id="AFYH01002968">
    <property type="status" value="NOT_ANNOTATED_CDS"/>
    <property type="molecule type" value="Genomic_DNA"/>
</dbReference>
<dbReference type="Pfam" id="PF00001">
    <property type="entry name" value="7tm_1"/>
    <property type="match status" value="1"/>
</dbReference>
<reference evidence="18" key="1">
    <citation type="submission" date="2011-08" db="EMBL/GenBank/DDBJ databases">
        <title>The draft genome of Latimeria chalumnae.</title>
        <authorList>
            <person name="Di Palma F."/>
            <person name="Alfoldi J."/>
            <person name="Johnson J."/>
            <person name="Berlin A."/>
            <person name="Gnerre S."/>
            <person name="Jaffe D."/>
            <person name="MacCallum I."/>
            <person name="Young S."/>
            <person name="Walker B.J."/>
            <person name="Lander E."/>
            <person name="Lindblad-Toh K."/>
        </authorList>
    </citation>
    <scope>NUCLEOTIDE SEQUENCE [LARGE SCALE GENOMIC DNA]</scope>
    <source>
        <strain evidence="18">Wild caught</strain>
    </source>
</reference>
<keyword evidence="6 15" id="KW-0472">Membrane</keyword>
<dbReference type="Ensembl" id="ENSLACT00000025830.1">
    <property type="protein sequence ID" value="ENSLACP00000022323.1"/>
    <property type="gene ID" value="ENSLACG00000022651.1"/>
</dbReference>
<feature type="transmembrane region" description="Helical" evidence="15">
    <location>
        <begin position="73"/>
        <end position="95"/>
    </location>
</feature>
<dbReference type="eggNOG" id="KOG3656">
    <property type="taxonomic scope" value="Eukaryota"/>
</dbReference>
<protein>
    <recommendedName>
        <fullName evidence="12">Prostaglandin E2 receptor EP2 subtype</fullName>
    </recommendedName>
    <alternativeName>
        <fullName evidence="13">Prostanoid EP2 receptor</fullName>
    </alternativeName>
</protein>
<evidence type="ECO:0000256" key="15">
    <source>
        <dbReference type="SAM" id="Phobius"/>
    </source>
</evidence>
<feature type="transmembrane region" description="Helical" evidence="15">
    <location>
        <begin position="163"/>
        <end position="186"/>
    </location>
</feature>
<evidence type="ECO:0000256" key="9">
    <source>
        <dbReference type="ARBA" id="ARBA00023180"/>
    </source>
</evidence>
<reference evidence="17" key="2">
    <citation type="submission" date="2025-08" db="UniProtKB">
        <authorList>
            <consortium name="Ensembl"/>
        </authorList>
    </citation>
    <scope>IDENTIFICATION</scope>
</reference>